<name>A0A432ZP58_9GAMM</name>
<dbReference type="InterPro" id="IPR001486">
    <property type="entry name" value="Hemoglobin_trunc"/>
</dbReference>
<dbReference type="OrthoDB" id="9795814at2"/>
<dbReference type="RefSeq" id="WP_126825878.1">
    <property type="nucleotide sequence ID" value="NZ_PIQG01000001.1"/>
</dbReference>
<dbReference type="Proteomes" id="UP000288279">
    <property type="component" value="Unassembled WGS sequence"/>
</dbReference>
<dbReference type="InterPro" id="IPR009050">
    <property type="entry name" value="Globin-like_sf"/>
</dbReference>
<dbReference type="GO" id="GO:0046872">
    <property type="term" value="F:metal ion binding"/>
    <property type="evidence" value="ECO:0007669"/>
    <property type="project" value="UniProtKB-KW"/>
</dbReference>
<comment type="caution">
    <text evidence="7">The sequence shown here is derived from an EMBL/GenBank/DDBJ whole genome shotgun (WGS) entry which is preliminary data.</text>
</comment>
<gene>
    <name evidence="7" type="ORF">CWI83_03785</name>
</gene>
<evidence type="ECO:0000256" key="1">
    <source>
        <dbReference type="ARBA" id="ARBA00022448"/>
    </source>
</evidence>
<feature type="signal peptide" evidence="6">
    <location>
        <begin position="1"/>
        <end position="24"/>
    </location>
</feature>
<reference evidence="7 8" key="1">
    <citation type="journal article" date="2011" name="Front. Microbiol.">
        <title>Genomic signatures of strain selection and enhancement in Bacillus atrophaeus var. globigii, a historical biowarfare simulant.</title>
        <authorList>
            <person name="Gibbons H.S."/>
            <person name="Broomall S.M."/>
            <person name="McNew L.A."/>
            <person name="Daligault H."/>
            <person name="Chapman C."/>
            <person name="Bruce D."/>
            <person name="Karavis M."/>
            <person name="Krepps M."/>
            <person name="McGregor P.A."/>
            <person name="Hong C."/>
            <person name="Park K.H."/>
            <person name="Akmal A."/>
            <person name="Feldman A."/>
            <person name="Lin J.S."/>
            <person name="Chang W.E."/>
            <person name="Higgs B.W."/>
            <person name="Demirev P."/>
            <person name="Lindquist J."/>
            <person name="Liem A."/>
            <person name="Fochler E."/>
            <person name="Read T.D."/>
            <person name="Tapia R."/>
            <person name="Johnson S."/>
            <person name="Bishop-Lilly K.A."/>
            <person name="Detter C."/>
            <person name="Han C."/>
            <person name="Sozhamannan S."/>
            <person name="Rosenzweig C.N."/>
            <person name="Skowronski E.W."/>
        </authorList>
    </citation>
    <scope>NUCLEOTIDE SEQUENCE [LARGE SCALE GENOMIC DNA]</scope>
    <source>
        <strain evidence="7 8">PIT1</strain>
    </source>
</reference>
<protein>
    <submittedName>
        <fullName evidence="7">Group 1 truncated hemoglobin</fullName>
    </submittedName>
</protein>
<dbReference type="Pfam" id="PF01152">
    <property type="entry name" value="Bac_globin"/>
    <property type="match status" value="1"/>
</dbReference>
<feature type="binding site" description="distal binding residue" evidence="5">
    <location>
        <position position="94"/>
    </location>
    <ligand>
        <name>heme</name>
        <dbReference type="ChEBI" id="CHEBI:30413"/>
    </ligand>
    <ligandPart>
        <name>Fe</name>
        <dbReference type="ChEBI" id="CHEBI:18248"/>
    </ligandPart>
</feature>
<keyword evidence="1" id="KW-0813">Transport</keyword>
<evidence type="ECO:0000256" key="6">
    <source>
        <dbReference type="SAM" id="SignalP"/>
    </source>
</evidence>
<dbReference type="GO" id="GO:0020037">
    <property type="term" value="F:heme binding"/>
    <property type="evidence" value="ECO:0007669"/>
    <property type="project" value="InterPro"/>
</dbReference>
<organism evidence="7 8">
    <name type="scientific">Pseudidiomarina taiwanensis</name>
    <dbReference type="NCBI Taxonomy" id="337250"/>
    <lineage>
        <taxon>Bacteria</taxon>
        <taxon>Pseudomonadati</taxon>
        <taxon>Pseudomonadota</taxon>
        <taxon>Gammaproteobacteria</taxon>
        <taxon>Alteromonadales</taxon>
        <taxon>Idiomarinaceae</taxon>
        <taxon>Pseudidiomarina</taxon>
    </lineage>
</organism>
<accession>A0A432ZP58</accession>
<keyword evidence="2 5" id="KW-0349">Heme</keyword>
<keyword evidence="4 5" id="KW-0408">Iron</keyword>
<sequence length="142" mass="15481">MRWINVLPGVLVTFALLLPAPAAAKTELYSALGEEAGISRLMETFLLEIAADERIVEHFIDTDIERLHRLLTEQICELVGGPCVYSGEDMVTVHTGMGISHAEFNALVENLMTAMDAEGIPVGAQNQLLALLAEMHPEVVKL</sequence>
<dbReference type="InterPro" id="IPR012292">
    <property type="entry name" value="Globin/Proto"/>
</dbReference>
<dbReference type="AlphaFoldDB" id="A0A432ZP58"/>
<evidence type="ECO:0000313" key="8">
    <source>
        <dbReference type="Proteomes" id="UP000288279"/>
    </source>
</evidence>
<feature type="chain" id="PRO_5019235740" evidence="6">
    <location>
        <begin position="25"/>
        <end position="142"/>
    </location>
</feature>
<evidence type="ECO:0000256" key="5">
    <source>
        <dbReference type="PIRSR" id="PIRSR601486-1"/>
    </source>
</evidence>
<proteinExistence type="predicted"/>
<dbReference type="Gene3D" id="1.10.490.10">
    <property type="entry name" value="Globins"/>
    <property type="match status" value="1"/>
</dbReference>
<dbReference type="GO" id="GO:0019825">
    <property type="term" value="F:oxygen binding"/>
    <property type="evidence" value="ECO:0007669"/>
    <property type="project" value="InterPro"/>
</dbReference>
<dbReference type="EMBL" id="PIQG01000001">
    <property type="protein sequence ID" value="RUO79626.1"/>
    <property type="molecule type" value="Genomic_DNA"/>
</dbReference>
<keyword evidence="6" id="KW-0732">Signal</keyword>
<keyword evidence="8" id="KW-1185">Reference proteome</keyword>
<evidence type="ECO:0000313" key="7">
    <source>
        <dbReference type="EMBL" id="RUO79626.1"/>
    </source>
</evidence>
<evidence type="ECO:0000256" key="4">
    <source>
        <dbReference type="ARBA" id="ARBA00023004"/>
    </source>
</evidence>
<keyword evidence="3 5" id="KW-0479">Metal-binding</keyword>
<evidence type="ECO:0000256" key="2">
    <source>
        <dbReference type="ARBA" id="ARBA00022617"/>
    </source>
</evidence>
<evidence type="ECO:0000256" key="3">
    <source>
        <dbReference type="ARBA" id="ARBA00022723"/>
    </source>
</evidence>
<dbReference type="CDD" id="cd00454">
    <property type="entry name" value="TrHb1_N"/>
    <property type="match status" value="1"/>
</dbReference>
<dbReference type="SUPFAM" id="SSF46458">
    <property type="entry name" value="Globin-like"/>
    <property type="match status" value="1"/>
</dbReference>